<dbReference type="Proteomes" id="UP001497525">
    <property type="component" value="Unassembled WGS sequence"/>
</dbReference>
<dbReference type="EMBL" id="CAXLJL010000290">
    <property type="protein sequence ID" value="CAL5136170.1"/>
    <property type="molecule type" value="Genomic_DNA"/>
</dbReference>
<feature type="region of interest" description="Disordered" evidence="6">
    <location>
        <begin position="271"/>
        <end position="309"/>
    </location>
</feature>
<dbReference type="InterPro" id="IPR019734">
    <property type="entry name" value="TPR_rpt"/>
</dbReference>
<dbReference type="InterPro" id="IPR038645">
    <property type="entry name" value="TTC5_OB_sf"/>
</dbReference>
<name>A0AAV2TIA7_CALDB</name>
<keyword evidence="2 5" id="KW-0802">TPR repeat</keyword>
<dbReference type="InterPro" id="IPR011990">
    <property type="entry name" value="TPR-like_helical_dom_sf"/>
</dbReference>
<evidence type="ECO:0000256" key="2">
    <source>
        <dbReference type="ARBA" id="ARBA00022803"/>
    </source>
</evidence>
<dbReference type="Pfam" id="PF16669">
    <property type="entry name" value="TTC5_OB"/>
    <property type="match status" value="1"/>
</dbReference>
<sequence>MNSFVGESEKSEFAEFLSHGRKAVDSLLNFRNQYINDVVEKYGLLAETDESWLKTCSVKAVIEEMSTLVANRSSAMKRAFDDTITTLKDMEPIFARARSSDKAEFCYLNGKALNFMQPDDIGRPGSDPDGDEYSTQAAQWLTRALKFNPQHAKAWCELGEARWRQNNPAEAADHFRHALKIDPTDVEALCQLSMVLRQLPSSPTSKPKSAENSTSDPGEKAGKIHPLSESLQLAHTAVRHRPTDGHAWSVLGNALLTTFFESFGSVSPLPSVERSSSVSSNHTSVPEEPITATMNGSGEHSPSKSSKSMTSSQVVMSRCLAAYAQAVKDKSTALEPNFHYNRGVAWHYQDMFAHALRSWLRAVCLDPQWPAPRNCALRLTNFLLAVDKGIQQISQEMTDTPISTDQPTRVLPQSDTPSNKPHRVRKEWGRVREIITPLAPCIPVMERTATKDSSSASDKSTTTKANEAGTPTHNTTSLSRLLGPYCPASGEGNPLWWSGGKGKKSRRRKPGTGRMPPANLFTTLSNPAHLQLVPFNSLKAGANQSSVCVGRVLSELPADSDLVLNLLLVDAYGTPLPVRLYNIGKGMGPVRKDILAIPNPFIEECTIPGSLISALLAMDAALSDLSAKKSLTSKLNNLDLDANDSVTTTSAQASNAAVGESEKSDSQDDLASGDLNIRVVRVPLPDVLVVNGRPVGGSWTAAPVLENIFFTAA</sequence>
<feature type="compositionally biased region" description="Polar residues" evidence="6">
    <location>
        <begin position="399"/>
        <end position="419"/>
    </location>
</feature>
<protein>
    <recommendedName>
        <fullName evidence="4">Cell division cycle protein 27 homolog</fullName>
    </recommendedName>
</protein>
<dbReference type="Gene3D" id="2.40.50.550">
    <property type="match status" value="1"/>
</dbReference>
<feature type="domain" description="Tetratricopeptide repeat protein 5 OB fold" evidence="7">
    <location>
        <begin position="530"/>
        <end position="607"/>
    </location>
</feature>
<feature type="compositionally biased region" description="Polar residues" evidence="6">
    <location>
        <begin position="469"/>
        <end position="479"/>
    </location>
</feature>
<comment type="caution">
    <text evidence="8">The sequence shown here is derived from an EMBL/GenBank/DDBJ whole genome shotgun (WGS) entry which is preliminary data.</text>
</comment>
<evidence type="ECO:0000256" key="4">
    <source>
        <dbReference type="ARBA" id="ARBA00039307"/>
    </source>
</evidence>
<evidence type="ECO:0000259" key="7">
    <source>
        <dbReference type="Pfam" id="PF16669"/>
    </source>
</evidence>
<gene>
    <name evidence="8" type="ORF">CDAUBV1_LOCUS10247</name>
</gene>
<reference evidence="8" key="1">
    <citation type="submission" date="2024-06" db="EMBL/GenBank/DDBJ databases">
        <authorList>
            <person name="Liu X."/>
            <person name="Lenzi L."/>
            <person name="Haldenby T S."/>
            <person name="Uol C."/>
        </authorList>
    </citation>
    <scope>NUCLEOTIDE SEQUENCE</scope>
</reference>
<dbReference type="SMART" id="SM00028">
    <property type="entry name" value="TPR"/>
    <property type="match status" value="2"/>
</dbReference>
<evidence type="ECO:0000313" key="8">
    <source>
        <dbReference type="EMBL" id="CAL5136170.1"/>
    </source>
</evidence>
<dbReference type="InterPro" id="IPR013105">
    <property type="entry name" value="TPR_2"/>
</dbReference>
<dbReference type="PROSITE" id="PS50005">
    <property type="entry name" value="TPR"/>
    <property type="match status" value="1"/>
</dbReference>
<dbReference type="SUPFAM" id="SSF48452">
    <property type="entry name" value="TPR-like"/>
    <property type="match status" value="1"/>
</dbReference>
<feature type="compositionally biased region" description="Low complexity" evidence="6">
    <location>
        <begin position="271"/>
        <end position="286"/>
    </location>
</feature>
<feature type="region of interest" description="Disordered" evidence="6">
    <location>
        <begin position="445"/>
        <end position="479"/>
    </location>
</feature>
<dbReference type="InterPro" id="IPR032076">
    <property type="entry name" value="TTC5_OB"/>
</dbReference>
<dbReference type="PANTHER" id="PTHR12558:SF13">
    <property type="entry name" value="CELL DIVISION CYCLE PROTEIN 27 HOMOLOG"/>
    <property type="match status" value="1"/>
</dbReference>
<evidence type="ECO:0000256" key="5">
    <source>
        <dbReference type="PROSITE-ProRule" id="PRU00339"/>
    </source>
</evidence>
<evidence type="ECO:0000256" key="6">
    <source>
        <dbReference type="SAM" id="MobiDB-lite"/>
    </source>
</evidence>
<feature type="compositionally biased region" description="Basic residues" evidence="6">
    <location>
        <begin position="501"/>
        <end position="511"/>
    </location>
</feature>
<feature type="region of interest" description="Disordered" evidence="6">
    <location>
        <begin position="399"/>
        <end position="427"/>
    </location>
</feature>
<dbReference type="PANTHER" id="PTHR12558">
    <property type="entry name" value="CELL DIVISION CYCLE 16,23,27"/>
    <property type="match status" value="1"/>
</dbReference>
<comment type="similarity">
    <text evidence="3">Belongs to the APC3/CDC27 family.</text>
</comment>
<proteinExistence type="inferred from homology"/>
<feature type="region of interest" description="Disordered" evidence="6">
    <location>
        <begin position="199"/>
        <end position="223"/>
    </location>
</feature>
<evidence type="ECO:0000313" key="9">
    <source>
        <dbReference type="Proteomes" id="UP001497525"/>
    </source>
</evidence>
<keyword evidence="1" id="KW-0677">Repeat</keyword>
<accession>A0AAV2TIA7</accession>
<dbReference type="AlphaFoldDB" id="A0AAV2TIA7"/>
<feature type="region of interest" description="Disordered" evidence="6">
    <location>
        <begin position="649"/>
        <end position="670"/>
    </location>
</feature>
<evidence type="ECO:0000256" key="3">
    <source>
        <dbReference type="ARBA" id="ARBA00038210"/>
    </source>
</evidence>
<feature type="region of interest" description="Disordered" evidence="6">
    <location>
        <begin position="493"/>
        <end position="514"/>
    </location>
</feature>
<evidence type="ECO:0000256" key="1">
    <source>
        <dbReference type="ARBA" id="ARBA00022737"/>
    </source>
</evidence>
<feature type="repeat" description="TPR" evidence="5">
    <location>
        <begin position="152"/>
        <end position="185"/>
    </location>
</feature>
<feature type="compositionally biased region" description="Low complexity" evidence="6">
    <location>
        <begin position="451"/>
        <end position="465"/>
    </location>
</feature>
<dbReference type="Pfam" id="PF07719">
    <property type="entry name" value="TPR_2"/>
    <property type="match status" value="1"/>
</dbReference>
<organism evidence="8 9">
    <name type="scientific">Calicophoron daubneyi</name>
    <name type="common">Rumen fluke</name>
    <name type="synonym">Paramphistomum daubneyi</name>
    <dbReference type="NCBI Taxonomy" id="300641"/>
    <lineage>
        <taxon>Eukaryota</taxon>
        <taxon>Metazoa</taxon>
        <taxon>Spiralia</taxon>
        <taxon>Lophotrochozoa</taxon>
        <taxon>Platyhelminthes</taxon>
        <taxon>Trematoda</taxon>
        <taxon>Digenea</taxon>
        <taxon>Plagiorchiida</taxon>
        <taxon>Pronocephalata</taxon>
        <taxon>Paramphistomoidea</taxon>
        <taxon>Paramphistomidae</taxon>
        <taxon>Calicophoron</taxon>
    </lineage>
</organism>
<dbReference type="Gene3D" id="1.25.40.10">
    <property type="entry name" value="Tetratricopeptide repeat domain"/>
    <property type="match status" value="2"/>
</dbReference>
<feature type="compositionally biased region" description="Polar residues" evidence="6">
    <location>
        <begin position="199"/>
        <end position="216"/>
    </location>
</feature>